<dbReference type="AlphaFoldDB" id="A0A146FNZ9"/>
<evidence type="ECO:0000256" key="2">
    <source>
        <dbReference type="SAM" id="MobiDB-lite"/>
    </source>
</evidence>
<name>A0A146FNZ9_ASPKA</name>
<evidence type="ECO:0000313" key="3">
    <source>
        <dbReference type="EMBL" id="GAT26843.1"/>
    </source>
</evidence>
<evidence type="ECO:0000256" key="1">
    <source>
        <dbReference type="SAM" id="Coils"/>
    </source>
</evidence>
<feature type="compositionally biased region" description="Acidic residues" evidence="2">
    <location>
        <begin position="206"/>
        <end position="219"/>
    </location>
</feature>
<dbReference type="EMBL" id="BCWF01000021">
    <property type="protein sequence ID" value="GAT26843.1"/>
    <property type="molecule type" value="Genomic_DNA"/>
</dbReference>
<protein>
    <submittedName>
        <fullName evidence="3">Uncharacterized protein</fullName>
    </submittedName>
</protein>
<dbReference type="Proteomes" id="UP000075230">
    <property type="component" value="Unassembled WGS sequence"/>
</dbReference>
<evidence type="ECO:0000313" key="4">
    <source>
        <dbReference type="Proteomes" id="UP000075230"/>
    </source>
</evidence>
<reference evidence="4" key="2">
    <citation type="submission" date="2016-02" db="EMBL/GenBank/DDBJ databases">
        <title>Genome sequencing of Aspergillus luchuensis NBRC 4314.</title>
        <authorList>
            <person name="Yamada O."/>
        </authorList>
    </citation>
    <scope>NUCLEOTIDE SEQUENCE [LARGE SCALE GENOMIC DNA]</scope>
    <source>
        <strain evidence="4">RIB 2604</strain>
    </source>
</reference>
<feature type="coiled-coil region" evidence="1">
    <location>
        <begin position="51"/>
        <end position="78"/>
    </location>
</feature>
<reference evidence="3 4" key="1">
    <citation type="journal article" date="2016" name="DNA Res.">
        <title>Genome sequence of Aspergillus luchuensis NBRC 4314.</title>
        <authorList>
            <person name="Yamada O."/>
            <person name="Machida M."/>
            <person name="Hosoyama A."/>
            <person name="Goto M."/>
            <person name="Takahashi T."/>
            <person name="Futagami T."/>
            <person name="Yamagata Y."/>
            <person name="Takeuchi M."/>
            <person name="Kobayashi T."/>
            <person name="Koike H."/>
            <person name="Abe K."/>
            <person name="Asai K."/>
            <person name="Arita M."/>
            <person name="Fujita N."/>
            <person name="Fukuda K."/>
            <person name="Higa K."/>
            <person name="Horikawa H."/>
            <person name="Ishikawa T."/>
            <person name="Jinno K."/>
            <person name="Kato Y."/>
            <person name="Kirimura K."/>
            <person name="Mizutani O."/>
            <person name="Nakasone K."/>
            <person name="Sano M."/>
            <person name="Shiraishi Y."/>
            <person name="Tsukahara M."/>
            <person name="Gomi K."/>
        </authorList>
    </citation>
    <scope>NUCLEOTIDE SEQUENCE [LARGE SCALE GENOMIC DNA]</scope>
    <source>
        <strain evidence="3 4">RIB 2604</strain>
    </source>
</reference>
<dbReference type="VEuPathDB" id="FungiDB:ASPFODRAFT_76696"/>
<sequence length="230" mass="26394">MVAATKRSLSECLEGDELFVEAVRDEMITGNQAGVKLALQNTEIPVIYSKIDQLREKIEDFEAELAEFQQEVSEFQHASDQFGHIGFADIRDRSLSSFRRDVLNDTAVETQRVIDIGDVRAHGCHFKADAFLYEEDSRYLEVHPPRNGRGTFVLLYGVDSSLAKKIVKASEKRIGIDLFEERLNEFLDALDSAGYAALKQQQQQQQEEEEEEEEEEEYDSYTRYSRPLLN</sequence>
<comment type="caution">
    <text evidence="3">The sequence shown here is derived from an EMBL/GenBank/DDBJ whole genome shotgun (WGS) entry which is preliminary data.</text>
</comment>
<keyword evidence="1" id="KW-0175">Coiled coil</keyword>
<accession>A0A146FNZ9</accession>
<gene>
    <name evidence="3" type="ORF">RIB2604_02105260</name>
</gene>
<feature type="region of interest" description="Disordered" evidence="2">
    <location>
        <begin position="198"/>
        <end position="230"/>
    </location>
</feature>
<organism evidence="3 4">
    <name type="scientific">Aspergillus kawachii</name>
    <name type="common">White koji mold</name>
    <name type="synonym">Aspergillus awamori var. kawachi</name>
    <dbReference type="NCBI Taxonomy" id="1069201"/>
    <lineage>
        <taxon>Eukaryota</taxon>
        <taxon>Fungi</taxon>
        <taxon>Dikarya</taxon>
        <taxon>Ascomycota</taxon>
        <taxon>Pezizomycotina</taxon>
        <taxon>Eurotiomycetes</taxon>
        <taxon>Eurotiomycetidae</taxon>
        <taxon>Eurotiales</taxon>
        <taxon>Aspergillaceae</taxon>
        <taxon>Aspergillus</taxon>
        <taxon>Aspergillus subgen. Circumdati</taxon>
    </lineage>
</organism>
<proteinExistence type="predicted"/>